<keyword evidence="2" id="KW-0175">Coiled coil</keyword>
<dbReference type="SMART" id="SM00028">
    <property type="entry name" value="TPR"/>
    <property type="match status" value="3"/>
</dbReference>
<dbReference type="AlphaFoldDB" id="A0AAU7PJU1"/>
<reference evidence="3" key="1">
    <citation type="submission" date="2024-06" db="EMBL/GenBank/DDBJ databases">
        <title>Lacrimispora cavernae sp. nov., a novel anaerobe isolated from bat guano pile inside a cave.</title>
        <authorList>
            <person name="Miller S.L."/>
            <person name="Lu N."/>
            <person name="King J."/>
            <person name="Sankaranarayanan K."/>
            <person name="Lawson P.A."/>
        </authorList>
    </citation>
    <scope>NUCLEOTIDE SEQUENCE</scope>
    <source>
        <strain evidence="3">BS-2</strain>
    </source>
</reference>
<proteinExistence type="predicted"/>
<name>A0AAU7PJU1_9FIRM</name>
<accession>A0AAU7PJU1</accession>
<dbReference type="RefSeq" id="WP_349943962.1">
    <property type="nucleotide sequence ID" value="NZ_CP157940.1"/>
</dbReference>
<dbReference type="InterPro" id="IPR011990">
    <property type="entry name" value="TPR-like_helical_dom_sf"/>
</dbReference>
<protein>
    <submittedName>
        <fullName evidence="3">Tetratricopeptide repeat protein</fullName>
    </submittedName>
</protein>
<dbReference type="InterPro" id="IPR019734">
    <property type="entry name" value="TPR_rpt"/>
</dbReference>
<feature type="repeat" description="TPR" evidence="1">
    <location>
        <begin position="37"/>
        <end position="70"/>
    </location>
</feature>
<evidence type="ECO:0000256" key="1">
    <source>
        <dbReference type="PROSITE-ProRule" id="PRU00339"/>
    </source>
</evidence>
<feature type="coiled-coil region" evidence="2">
    <location>
        <begin position="150"/>
        <end position="177"/>
    </location>
</feature>
<dbReference type="EMBL" id="CP157940">
    <property type="protein sequence ID" value="XBS52454.1"/>
    <property type="molecule type" value="Genomic_DNA"/>
</dbReference>
<keyword evidence="1" id="KW-0802">TPR repeat</keyword>
<organism evidence="3">
    <name type="scientific">Lacrimispora sp. BS-2</name>
    <dbReference type="NCBI Taxonomy" id="3151850"/>
    <lineage>
        <taxon>Bacteria</taxon>
        <taxon>Bacillati</taxon>
        <taxon>Bacillota</taxon>
        <taxon>Clostridia</taxon>
        <taxon>Lachnospirales</taxon>
        <taxon>Lachnospiraceae</taxon>
        <taxon>Lacrimispora</taxon>
    </lineage>
</organism>
<dbReference type="Pfam" id="PF13414">
    <property type="entry name" value="TPR_11"/>
    <property type="match status" value="1"/>
</dbReference>
<evidence type="ECO:0000313" key="3">
    <source>
        <dbReference type="EMBL" id="XBS52454.1"/>
    </source>
</evidence>
<sequence>MRTRFKVLLIALFLILGFAGGICLAIVSADKVDSYLSGRKLSLGDRYLNEQEYEKAILAYQSAIEIDPRQVEAYIGMADAYKGMKNPEMAAELLKLGWEAVPDERLKTRIIRVYTDLYKQYMDEGEYEKAHDILTDAYEMTRDSEIRKLLDELETRQEQSQAQQELLEQLLKAAEASDTLKLVTLLRTTEYSEFIAGIDRVFYYPQKNGEAIAIYDNGCLYYGGLSEGSREGRAIWIKASSGKANIYEGLWQKDKPEGQGMVSHCTYTAGGTLSTVSTTSGTFRAGLENGNMTMLVYDQGRTYTYYYRAITGILQPMENSARYVDTDGSYIVAVSIEDSTMQCIDQGDLIYGVYGFASGDIQSQIQ</sequence>
<dbReference type="Gene3D" id="1.25.40.10">
    <property type="entry name" value="Tetratricopeptide repeat domain"/>
    <property type="match status" value="1"/>
</dbReference>
<dbReference type="SUPFAM" id="SSF82185">
    <property type="entry name" value="Histone H3 K4-specific methyltransferase SET7/9 N-terminal domain"/>
    <property type="match status" value="1"/>
</dbReference>
<gene>
    <name evidence="3" type="ORF">ABFV83_11435</name>
</gene>
<evidence type="ECO:0000256" key="2">
    <source>
        <dbReference type="SAM" id="Coils"/>
    </source>
</evidence>
<dbReference type="SUPFAM" id="SSF48452">
    <property type="entry name" value="TPR-like"/>
    <property type="match status" value="1"/>
</dbReference>
<dbReference type="PROSITE" id="PS50005">
    <property type="entry name" value="TPR"/>
    <property type="match status" value="1"/>
</dbReference>